<dbReference type="SMART" id="SM00320">
    <property type="entry name" value="WD40"/>
    <property type="match status" value="5"/>
</dbReference>
<dbReference type="OrthoDB" id="196858at2759"/>
<evidence type="ECO:0000256" key="1">
    <source>
        <dbReference type="ARBA" id="ARBA00004123"/>
    </source>
</evidence>
<keyword evidence="2 5" id="KW-0853">WD repeat</keyword>
<dbReference type="InterPro" id="IPR057780">
    <property type="entry name" value="Beta-prop_Vps41"/>
</dbReference>
<dbReference type="Proteomes" id="UP000186922">
    <property type="component" value="Unassembled WGS sequence"/>
</dbReference>
<feature type="repeat" description="WD" evidence="5">
    <location>
        <begin position="67"/>
        <end position="108"/>
    </location>
</feature>
<dbReference type="PANTHER" id="PTHR44040">
    <property type="entry name" value="RETINOBLASTOMA-BINDING PROTEIN 5"/>
    <property type="match status" value="1"/>
</dbReference>
<evidence type="ECO:0000313" key="9">
    <source>
        <dbReference type="Proteomes" id="UP000186922"/>
    </source>
</evidence>
<evidence type="ECO:0000256" key="6">
    <source>
        <dbReference type="SAM" id="MobiDB-lite"/>
    </source>
</evidence>
<dbReference type="InterPro" id="IPR037850">
    <property type="entry name" value="RBBP5/Swd1"/>
</dbReference>
<dbReference type="STRING" id="947166.A0A1D1UGI6"/>
<evidence type="ECO:0000259" key="7">
    <source>
        <dbReference type="Pfam" id="PF23411"/>
    </source>
</evidence>
<gene>
    <name evidence="8" type="primary">RvY_01497-1</name>
    <name evidence="8" type="synonym">RvY_01497.1</name>
    <name evidence="8" type="ORF">RvY_01497</name>
</gene>
<evidence type="ECO:0000313" key="8">
    <source>
        <dbReference type="EMBL" id="GAU88879.1"/>
    </source>
</evidence>
<dbReference type="AlphaFoldDB" id="A0A1D1UGI6"/>
<keyword evidence="9" id="KW-1185">Reference proteome</keyword>
<proteinExistence type="predicted"/>
<dbReference type="InterPro" id="IPR036322">
    <property type="entry name" value="WD40_repeat_dom_sf"/>
</dbReference>
<dbReference type="PANTHER" id="PTHR44040:SF1">
    <property type="entry name" value="RETINOBLASTOMA-BINDING PROTEIN 5"/>
    <property type="match status" value="1"/>
</dbReference>
<evidence type="ECO:0000256" key="4">
    <source>
        <dbReference type="ARBA" id="ARBA00023242"/>
    </source>
</evidence>
<organism evidence="8 9">
    <name type="scientific">Ramazzottius varieornatus</name>
    <name type="common">Water bear</name>
    <name type="synonym">Tardigrade</name>
    <dbReference type="NCBI Taxonomy" id="947166"/>
    <lineage>
        <taxon>Eukaryota</taxon>
        <taxon>Metazoa</taxon>
        <taxon>Ecdysozoa</taxon>
        <taxon>Tardigrada</taxon>
        <taxon>Eutardigrada</taxon>
        <taxon>Parachela</taxon>
        <taxon>Hypsibioidea</taxon>
        <taxon>Ramazzottiidae</taxon>
        <taxon>Ramazzottius</taxon>
    </lineage>
</organism>
<feature type="compositionally biased region" description="Basic and acidic residues" evidence="6">
    <location>
        <begin position="443"/>
        <end position="456"/>
    </location>
</feature>
<dbReference type="PROSITE" id="PS50294">
    <property type="entry name" value="WD_REPEATS_REGION"/>
    <property type="match status" value="1"/>
</dbReference>
<sequence>MALSTNLEFFLDSFGQNFPEEHQGVLDCVSIALTCAFNRQGTLLAVGCNDGRICIWDFTTRSIAKIITGHVHPVSSLSWSKNGQRVASASSDGKVCVWATLTGEPVWQFNFSVPILKVQCHPRNMDQYVIVPMKQLAMLITVGSPPASFPSLPAEDDSEDSHTYAVYSRKGDMIFTGNSKGRIVAVDSTTLNVLASFHIHTSGQTPTAVRTIEVSRGRETLVVNAADRIIRIYRISDILHGGENCVVEPAQKLQDLVNKNTWKTVFFSGDGEFVCAGTSRVHTLNIWEWSTGTLVKILHGTKGETLMDAAWHPIRPIIVSVSGGVVSIWSQTHVENWSAFTPDFRELDENIEYEERESEFDVEDEDKSVVQDEHEQDVNDDVDVVSVEKNTAYFSSDEEEEDVTSPPVLFIPITPEIEEPEVDTWLTDTLPEASVLSNGHRKGGTDGKRPKTRKDTNGGGKKAKLDGNSKSPRTAH</sequence>
<feature type="region of interest" description="Disordered" evidence="6">
    <location>
        <begin position="428"/>
        <end position="476"/>
    </location>
</feature>
<dbReference type="EMBL" id="BDGG01000001">
    <property type="protein sequence ID" value="GAU88879.1"/>
    <property type="molecule type" value="Genomic_DNA"/>
</dbReference>
<protein>
    <recommendedName>
        <fullName evidence="7">Vps41 beta-propeller domain-containing protein</fullName>
    </recommendedName>
</protein>
<keyword evidence="3" id="KW-0677">Repeat</keyword>
<comment type="caution">
    <text evidence="8">The sequence shown here is derived from an EMBL/GenBank/DDBJ whole genome shotgun (WGS) entry which is preliminary data.</text>
</comment>
<dbReference type="Gene3D" id="2.130.10.10">
    <property type="entry name" value="YVTN repeat-like/Quinoprotein amine dehydrogenase"/>
    <property type="match status" value="2"/>
</dbReference>
<dbReference type="PROSITE" id="PS50082">
    <property type="entry name" value="WD_REPEATS_2"/>
    <property type="match status" value="2"/>
</dbReference>
<reference evidence="8 9" key="1">
    <citation type="journal article" date="2016" name="Nat. Commun.">
        <title>Extremotolerant tardigrade genome and improved radiotolerance of human cultured cells by tardigrade-unique protein.</title>
        <authorList>
            <person name="Hashimoto T."/>
            <person name="Horikawa D.D."/>
            <person name="Saito Y."/>
            <person name="Kuwahara H."/>
            <person name="Kozuka-Hata H."/>
            <person name="Shin-I T."/>
            <person name="Minakuchi Y."/>
            <person name="Ohishi K."/>
            <person name="Motoyama A."/>
            <person name="Aizu T."/>
            <person name="Enomoto A."/>
            <person name="Kondo K."/>
            <person name="Tanaka S."/>
            <person name="Hara Y."/>
            <person name="Koshikawa S."/>
            <person name="Sagara H."/>
            <person name="Miura T."/>
            <person name="Yokobori S."/>
            <person name="Miyagawa K."/>
            <person name="Suzuki Y."/>
            <person name="Kubo T."/>
            <person name="Oyama M."/>
            <person name="Kohara Y."/>
            <person name="Fujiyama A."/>
            <person name="Arakawa K."/>
            <person name="Katayama T."/>
            <person name="Toyoda A."/>
            <person name="Kunieda T."/>
        </authorList>
    </citation>
    <scope>NUCLEOTIDE SEQUENCE [LARGE SCALE GENOMIC DNA]</scope>
    <source>
        <strain evidence="8 9">YOKOZUNA-1</strain>
    </source>
</reference>
<feature type="domain" description="Vps41 beta-propeller" evidence="7">
    <location>
        <begin position="35"/>
        <end position="124"/>
    </location>
</feature>
<dbReference type="InterPro" id="IPR001680">
    <property type="entry name" value="WD40_rpt"/>
</dbReference>
<keyword evidence="4" id="KW-0539">Nucleus</keyword>
<feature type="compositionally biased region" description="Acidic residues" evidence="6">
    <location>
        <begin position="355"/>
        <end position="366"/>
    </location>
</feature>
<dbReference type="SUPFAM" id="SSF50978">
    <property type="entry name" value="WD40 repeat-like"/>
    <property type="match status" value="1"/>
</dbReference>
<dbReference type="Pfam" id="PF23411">
    <property type="entry name" value="Beta-prop_Vps41"/>
    <property type="match status" value="1"/>
</dbReference>
<name>A0A1D1UGI6_RAMVA</name>
<evidence type="ECO:0000256" key="5">
    <source>
        <dbReference type="PROSITE-ProRule" id="PRU00221"/>
    </source>
</evidence>
<dbReference type="InterPro" id="IPR015943">
    <property type="entry name" value="WD40/YVTN_repeat-like_dom_sf"/>
</dbReference>
<feature type="region of interest" description="Disordered" evidence="6">
    <location>
        <begin position="355"/>
        <end position="377"/>
    </location>
</feature>
<accession>A0A1D1UGI6</accession>
<comment type="subcellular location">
    <subcellularLocation>
        <location evidence="1">Nucleus</location>
    </subcellularLocation>
</comment>
<feature type="repeat" description="WD" evidence="5">
    <location>
        <begin position="36"/>
        <end position="66"/>
    </location>
</feature>
<evidence type="ECO:0000256" key="3">
    <source>
        <dbReference type="ARBA" id="ARBA00022737"/>
    </source>
</evidence>
<dbReference type="GO" id="GO:0048188">
    <property type="term" value="C:Set1C/COMPASS complex"/>
    <property type="evidence" value="ECO:0007669"/>
    <property type="project" value="InterPro"/>
</dbReference>
<feature type="compositionally biased region" description="Basic and acidic residues" evidence="6">
    <location>
        <begin position="367"/>
        <end position="377"/>
    </location>
</feature>
<evidence type="ECO:0000256" key="2">
    <source>
        <dbReference type="ARBA" id="ARBA00022574"/>
    </source>
</evidence>